<dbReference type="PRINTS" id="PR01438">
    <property type="entry name" value="UNVRSLSTRESS"/>
</dbReference>
<comment type="similarity">
    <text evidence="1">Belongs to the universal stress protein A family.</text>
</comment>
<protein>
    <submittedName>
        <fullName evidence="3">Universal stress protein</fullName>
    </submittedName>
</protein>
<dbReference type="InterPro" id="IPR014729">
    <property type="entry name" value="Rossmann-like_a/b/a_fold"/>
</dbReference>
<gene>
    <name evidence="3" type="ORF">ABEG17_16895</name>
</gene>
<organism evidence="3">
    <name type="scientific">Pedococcus sp. KACC 23699</name>
    <dbReference type="NCBI Taxonomy" id="3149228"/>
    <lineage>
        <taxon>Bacteria</taxon>
        <taxon>Bacillati</taxon>
        <taxon>Actinomycetota</taxon>
        <taxon>Actinomycetes</taxon>
        <taxon>Micrococcales</taxon>
        <taxon>Intrasporangiaceae</taxon>
        <taxon>Pedococcus</taxon>
    </lineage>
</organism>
<feature type="domain" description="UspA" evidence="2">
    <location>
        <begin position="9"/>
        <end position="141"/>
    </location>
</feature>
<feature type="domain" description="UspA" evidence="2">
    <location>
        <begin position="153"/>
        <end position="289"/>
    </location>
</feature>
<dbReference type="CDD" id="cd23659">
    <property type="entry name" value="USP_At3g01520-like"/>
    <property type="match status" value="1"/>
</dbReference>
<dbReference type="Gene3D" id="3.40.50.620">
    <property type="entry name" value="HUPs"/>
    <property type="match status" value="2"/>
</dbReference>
<dbReference type="SUPFAM" id="SSF52402">
    <property type="entry name" value="Adenine nucleotide alpha hydrolases-like"/>
    <property type="match status" value="2"/>
</dbReference>
<dbReference type="InterPro" id="IPR006016">
    <property type="entry name" value="UspA"/>
</dbReference>
<proteinExistence type="inferred from homology"/>
<dbReference type="Pfam" id="PF00582">
    <property type="entry name" value="Usp"/>
    <property type="match status" value="2"/>
</dbReference>
<sequence>MPETASPPPIVVGLDGQDHTRDALDWALAEAVRRRCGMHLVHGRSVPVQGPHIEPLMATSDAVAKRVLTEATQRIRGVSGAIEVTTSTGIGSPAALLVEASRSAQLVVVGARGRGALASAFLGSTSLDVAAHAHCPVTVVRTLPPTSDPGEGVVVGYDTSDLSDAALGEGFRQAEQRGLPLTVVHTWTVEYADTGMVVLDPDELRSRLGDQVTTATEEAVAAWSEKYPQVRVRSRVLDAHPVSALVEASRDAALVVVGSRGLGGFRGMLLGSVSQGVLHGAHCPVMVVRP</sequence>
<dbReference type="PANTHER" id="PTHR46553:SF3">
    <property type="entry name" value="ADENINE NUCLEOTIDE ALPHA HYDROLASES-LIKE SUPERFAMILY PROTEIN"/>
    <property type="match status" value="1"/>
</dbReference>
<dbReference type="PANTHER" id="PTHR46553">
    <property type="entry name" value="ADENINE NUCLEOTIDE ALPHA HYDROLASES-LIKE SUPERFAMILY PROTEIN"/>
    <property type="match status" value="1"/>
</dbReference>
<dbReference type="EMBL" id="CP157483">
    <property type="protein sequence ID" value="XBO43222.1"/>
    <property type="molecule type" value="Genomic_DNA"/>
</dbReference>
<dbReference type="InterPro" id="IPR006015">
    <property type="entry name" value="Universal_stress_UspA"/>
</dbReference>
<name>A0AAU7JS50_9MICO</name>
<evidence type="ECO:0000256" key="1">
    <source>
        <dbReference type="ARBA" id="ARBA00008791"/>
    </source>
</evidence>
<dbReference type="AlphaFoldDB" id="A0AAU7JS50"/>
<evidence type="ECO:0000313" key="3">
    <source>
        <dbReference type="EMBL" id="XBO43222.1"/>
    </source>
</evidence>
<dbReference type="RefSeq" id="WP_406830652.1">
    <property type="nucleotide sequence ID" value="NZ_CP157483.1"/>
</dbReference>
<evidence type="ECO:0000259" key="2">
    <source>
        <dbReference type="Pfam" id="PF00582"/>
    </source>
</evidence>
<accession>A0AAU7JS50</accession>
<reference evidence="3" key="1">
    <citation type="submission" date="2024-05" db="EMBL/GenBank/DDBJ databases">
        <authorList>
            <person name="Kim S."/>
            <person name="Heo J."/>
            <person name="Choi H."/>
            <person name="Choi Y."/>
            <person name="Kwon S.-W."/>
            <person name="Kim Y."/>
        </authorList>
    </citation>
    <scope>NUCLEOTIDE SEQUENCE</scope>
    <source>
        <strain evidence="3">KACC 23699</strain>
    </source>
</reference>